<evidence type="ECO:0000313" key="13">
    <source>
        <dbReference type="Proteomes" id="UP001498398"/>
    </source>
</evidence>
<name>A0ABR1JLS6_9AGAR</name>
<evidence type="ECO:0000256" key="7">
    <source>
        <dbReference type="ARBA" id="ARBA00023128"/>
    </source>
</evidence>
<comment type="caution">
    <text evidence="12">The sequence shown here is derived from an EMBL/GenBank/DDBJ whole genome shotgun (WGS) entry which is preliminary data.</text>
</comment>
<accession>A0ABR1JLS6</accession>
<organism evidence="12 13">
    <name type="scientific">Marasmiellus scandens</name>
    <dbReference type="NCBI Taxonomy" id="2682957"/>
    <lineage>
        <taxon>Eukaryota</taxon>
        <taxon>Fungi</taxon>
        <taxon>Dikarya</taxon>
        <taxon>Basidiomycota</taxon>
        <taxon>Agaricomycotina</taxon>
        <taxon>Agaricomycetes</taxon>
        <taxon>Agaricomycetidae</taxon>
        <taxon>Agaricales</taxon>
        <taxon>Marasmiineae</taxon>
        <taxon>Omphalotaceae</taxon>
        <taxon>Marasmiellus</taxon>
    </lineage>
</organism>
<protein>
    <recommendedName>
        <fullName evidence="4 11">MICOS complex subunit MIC12</fullName>
    </recommendedName>
    <alternativeName>
        <fullName evidence="10 11">Altered inheritance of mitochondria protein 5, mitochondrial</fullName>
    </alternativeName>
    <alternativeName>
        <fullName evidence="9 11">Found in mitochondrial proteome protein 51</fullName>
    </alternativeName>
</protein>
<reference evidence="12 13" key="1">
    <citation type="submission" date="2024-01" db="EMBL/GenBank/DDBJ databases">
        <title>A draft genome for the cacao thread blight pathogen Marasmiellus scandens.</title>
        <authorList>
            <person name="Baruah I.K."/>
            <person name="Leung J."/>
            <person name="Bukari Y."/>
            <person name="Amoako-Attah I."/>
            <person name="Meinhardt L.W."/>
            <person name="Bailey B.A."/>
            <person name="Cohen S.P."/>
        </authorList>
    </citation>
    <scope>NUCLEOTIDE SEQUENCE [LARGE SCALE GENOMIC DNA]</scope>
    <source>
        <strain evidence="12 13">GH-19</strain>
    </source>
</reference>
<comment type="subunit">
    <text evidence="11">Component of the mitochondrial contact site and cristae organizing system (MICOS) complex.</text>
</comment>
<comment type="similarity">
    <text evidence="3 11">Belongs to the MICOS complex subunit Mic12 family.</text>
</comment>
<dbReference type="Pfam" id="PF17050">
    <property type="entry name" value="AIM5"/>
    <property type="match status" value="1"/>
</dbReference>
<comment type="function">
    <text evidence="1 11">Component of the MICOS complex, a large protein complex of the mitochondrial inner membrane that plays crucial roles in the maintenance of crista junctions, inner membrane architecture, and formation of contact sites to the outer membrane.</text>
</comment>
<keyword evidence="8" id="KW-0472">Membrane</keyword>
<evidence type="ECO:0000256" key="5">
    <source>
        <dbReference type="ARBA" id="ARBA00022692"/>
    </source>
</evidence>
<proteinExistence type="inferred from homology"/>
<gene>
    <name evidence="12" type="ORF">VKT23_006825</name>
</gene>
<evidence type="ECO:0000256" key="2">
    <source>
        <dbReference type="ARBA" id="ARBA00004370"/>
    </source>
</evidence>
<keyword evidence="13" id="KW-1185">Reference proteome</keyword>
<evidence type="ECO:0000256" key="9">
    <source>
        <dbReference type="ARBA" id="ARBA00032159"/>
    </source>
</evidence>
<dbReference type="InterPro" id="IPR031463">
    <property type="entry name" value="Mic12"/>
</dbReference>
<sequence length="103" mass="11676">MAQVFAGLLVGGGVYYGFSNLIQTRTRQLSNELHIQSVRLVETPNVIQAPPPAASRIPEKPFLSLLEAKWNEQIEGLYNWARESDRHVVEWGRKVLYGTPENK</sequence>
<keyword evidence="5" id="KW-0812">Transmembrane</keyword>
<evidence type="ECO:0000256" key="3">
    <source>
        <dbReference type="ARBA" id="ARBA00009188"/>
    </source>
</evidence>
<evidence type="ECO:0000256" key="4">
    <source>
        <dbReference type="ARBA" id="ARBA00018170"/>
    </source>
</evidence>
<keyword evidence="7 11" id="KW-0496">Mitochondrion</keyword>
<evidence type="ECO:0000256" key="1">
    <source>
        <dbReference type="ARBA" id="ARBA00002689"/>
    </source>
</evidence>
<evidence type="ECO:0000256" key="11">
    <source>
        <dbReference type="RuleBase" id="RU363010"/>
    </source>
</evidence>
<keyword evidence="11" id="KW-0999">Mitochondrion inner membrane</keyword>
<evidence type="ECO:0000313" key="12">
    <source>
        <dbReference type="EMBL" id="KAK7463476.1"/>
    </source>
</evidence>
<evidence type="ECO:0000256" key="10">
    <source>
        <dbReference type="ARBA" id="ARBA00032985"/>
    </source>
</evidence>
<evidence type="ECO:0000256" key="8">
    <source>
        <dbReference type="ARBA" id="ARBA00023136"/>
    </source>
</evidence>
<comment type="subcellular location">
    <subcellularLocation>
        <location evidence="2">Membrane</location>
    </subcellularLocation>
    <subcellularLocation>
        <location evidence="11">Mitochondrion inner membrane</location>
        <topology evidence="11">Single-pass membrane protein</topology>
    </subcellularLocation>
</comment>
<evidence type="ECO:0000256" key="6">
    <source>
        <dbReference type="ARBA" id="ARBA00022989"/>
    </source>
</evidence>
<dbReference type="EMBL" id="JBANRG010000009">
    <property type="protein sequence ID" value="KAK7463476.1"/>
    <property type="molecule type" value="Genomic_DNA"/>
</dbReference>
<dbReference type="Proteomes" id="UP001498398">
    <property type="component" value="Unassembled WGS sequence"/>
</dbReference>
<keyword evidence="6" id="KW-1133">Transmembrane helix</keyword>